<organism evidence="2 3">
    <name type="scientific">Linum trigynum</name>
    <dbReference type="NCBI Taxonomy" id="586398"/>
    <lineage>
        <taxon>Eukaryota</taxon>
        <taxon>Viridiplantae</taxon>
        <taxon>Streptophyta</taxon>
        <taxon>Embryophyta</taxon>
        <taxon>Tracheophyta</taxon>
        <taxon>Spermatophyta</taxon>
        <taxon>Magnoliopsida</taxon>
        <taxon>eudicotyledons</taxon>
        <taxon>Gunneridae</taxon>
        <taxon>Pentapetalae</taxon>
        <taxon>rosids</taxon>
        <taxon>fabids</taxon>
        <taxon>Malpighiales</taxon>
        <taxon>Linaceae</taxon>
        <taxon>Linum</taxon>
    </lineage>
</organism>
<reference evidence="2 3" key="1">
    <citation type="submission" date="2024-04" db="EMBL/GenBank/DDBJ databases">
        <authorList>
            <person name="Fracassetti M."/>
        </authorList>
    </citation>
    <scope>NUCLEOTIDE SEQUENCE [LARGE SCALE GENOMIC DNA]</scope>
</reference>
<dbReference type="InterPro" id="IPR040256">
    <property type="entry name" value="At4g02000-like"/>
</dbReference>
<feature type="domain" description="DUF4283" evidence="1">
    <location>
        <begin position="58"/>
        <end position="136"/>
    </location>
</feature>
<evidence type="ECO:0000313" key="3">
    <source>
        <dbReference type="Proteomes" id="UP001497516"/>
    </source>
</evidence>
<dbReference type="PANTHER" id="PTHR31286">
    <property type="entry name" value="GLYCINE-RICH CELL WALL STRUCTURAL PROTEIN 1.8-LIKE"/>
    <property type="match status" value="1"/>
</dbReference>
<dbReference type="PANTHER" id="PTHR31286:SF167">
    <property type="entry name" value="OS09G0268800 PROTEIN"/>
    <property type="match status" value="1"/>
</dbReference>
<evidence type="ECO:0000259" key="1">
    <source>
        <dbReference type="Pfam" id="PF14111"/>
    </source>
</evidence>
<proteinExistence type="predicted"/>
<accession>A0AAV2FGC8</accession>
<dbReference type="Proteomes" id="UP001497516">
    <property type="component" value="Chromosome 6"/>
</dbReference>
<dbReference type="EMBL" id="OZ034819">
    <property type="protein sequence ID" value="CAL1397364.1"/>
    <property type="molecule type" value="Genomic_DNA"/>
</dbReference>
<dbReference type="InterPro" id="IPR025558">
    <property type="entry name" value="DUF4283"/>
</dbReference>
<gene>
    <name evidence="2" type="ORF">LTRI10_LOCUS37669</name>
</gene>
<protein>
    <recommendedName>
        <fullName evidence="1">DUF4283 domain-containing protein</fullName>
    </recommendedName>
</protein>
<evidence type="ECO:0000313" key="2">
    <source>
        <dbReference type="EMBL" id="CAL1397364.1"/>
    </source>
</evidence>
<dbReference type="Pfam" id="PF14111">
    <property type="entry name" value="DUF4283"/>
    <property type="match status" value="1"/>
</dbReference>
<sequence>MSAPCGLIRPWLPLRIHQVPIPLLHLQLQLSPLSVVEHCPMAATVSAVFTDEAIAVSEERISLSLIGRIFGPAPSTGSLQHFLVDVWNCKGSLTVLPMPAGLVQFIFSEPLDRKKVLAVTPWIISRFMIHVQEWEEPSEEVAQSLLRVPLDVQLWDVPYERLTTLMARCLGSAMGDLKDAAVYAGSEIGGAFLHVRVALDVSAPLPQTVSASHVANSKGPFKALVLFERLPLFCFCCGVIGHSGRRCARASEFVGKPLPYGRHTLAKEEGSKVDERTLKRRHPKLSWTRHSRESSAVGNTSATLLLAATKVDQARSGMQRLAIQAAQHTSVVLGGSSLVRKRDSLEEGEIIPDPKAVCLNASEMVAGIDESDVRVEATGPARSQSTS</sequence>
<dbReference type="AlphaFoldDB" id="A0AAV2FGC8"/>
<keyword evidence="3" id="KW-1185">Reference proteome</keyword>
<name>A0AAV2FGC8_9ROSI</name>